<evidence type="ECO:0000313" key="12">
    <source>
        <dbReference type="Proteomes" id="UP000183832"/>
    </source>
</evidence>
<evidence type="ECO:0000256" key="3">
    <source>
        <dbReference type="ARBA" id="ARBA00022692"/>
    </source>
</evidence>
<accession>A0A1J1IFI9</accession>
<dbReference type="Pfam" id="PF16953">
    <property type="entry name" value="PRORP"/>
    <property type="match status" value="1"/>
</dbReference>
<keyword evidence="5 9" id="KW-1133">Transmembrane helix</keyword>
<sequence length="691" mass="80726">MTPTPSTSKIENYKFVFSSMLVLRRSYVRLFSTNVYKPTKNVRLREKFKELLTQNPNRLDWNDIRTKLLTYERFLELSNIDAIVIRMCSKENRLDVAKSYIQYLKSKSIDVNSATAGYFLRLFYNSNENEKSITNDEIDDVKNLINSLMQKHEIMDSTLAENTILGLTLTDEWMKSLELLEQMKIISTPGPFVYSSIIKKAFEENCDDVAWRLLNQMSEKEIPPNASVFVKYFSKYISERSSMEKMLNFISANGYIFNATYIEEFCRVFNQEKKHKIVRIYDNGLCPACNKKLPSIKLNKEEFDKLSKTFLDDVLIRKDVFLKTNPEEIERFKHFVEKNLAFDCVIDGLNVAYSHGNQQPPIQFARNIAAVVKYFVEKNQSCLVIGRKYMARWDVKTLDYIKKNSSLFLADDLSQDDPFILYSALKSGPKTNIFSRDLMRSHSYLLDVESKKLFRKWQQQHQYSLVTTLRNLKIIVKEPIDFDISTQKQGLTNIMASKGSTMPIGTDGTDFLHRQRVAEHYQKSALNKSRLKFCIFFHYLLFFVMLGKLSADILDKLDIFILEIEELRVPKPLWWEYIWCVSVVLSFIGLSATRSNQVLNMQKYMIGVVVFGLIPVVYCIVYYLSDVIAYLKLEDDIELEDVDNIMVWQNLPYGVLWYGFAFMALQIHSFSLYFAWNLCSAWKARGTKKTQ</sequence>
<dbReference type="Pfam" id="PF07086">
    <property type="entry name" value="Jagunal"/>
    <property type="match status" value="1"/>
</dbReference>
<evidence type="ECO:0000313" key="11">
    <source>
        <dbReference type="EMBL" id="CRK98522.1"/>
    </source>
</evidence>
<gene>
    <name evidence="11" type="primary">putative Protein jagunal</name>
    <name evidence="11" type="ORF">CLUMA_CG011875</name>
</gene>
<dbReference type="InterPro" id="IPR033495">
    <property type="entry name" value="MRPP3_PIN_dom"/>
</dbReference>
<dbReference type="GO" id="GO:0005789">
    <property type="term" value="C:endoplasmic reticulum membrane"/>
    <property type="evidence" value="ECO:0007669"/>
    <property type="project" value="UniProtKB-SubCell"/>
</dbReference>
<dbReference type="Proteomes" id="UP000183832">
    <property type="component" value="Unassembled WGS sequence"/>
</dbReference>
<dbReference type="GO" id="GO:0008033">
    <property type="term" value="P:tRNA processing"/>
    <property type="evidence" value="ECO:0007669"/>
    <property type="project" value="InterPro"/>
</dbReference>
<protein>
    <recommendedName>
        <fullName evidence="7">Mitochondrial ribonuclease P catalytic subunit</fullName>
    </recommendedName>
    <alternativeName>
        <fullName evidence="8">Mitochondrial ribonuclease P protein 3</fullName>
    </alternativeName>
</protein>
<evidence type="ECO:0000256" key="2">
    <source>
        <dbReference type="ARBA" id="ARBA00008462"/>
    </source>
</evidence>
<comment type="similarity">
    <text evidence="2">Belongs to the jagunal family.</text>
</comment>
<feature type="transmembrane region" description="Helical" evidence="9">
    <location>
        <begin position="655"/>
        <end position="679"/>
    </location>
</feature>
<dbReference type="PANTHER" id="PTHR20955">
    <property type="entry name" value="PROTEIN JAGUNAL HOMOLOG 1"/>
    <property type="match status" value="1"/>
</dbReference>
<proteinExistence type="inferred from homology"/>
<keyword evidence="4" id="KW-0256">Endoplasmic reticulum</keyword>
<evidence type="ECO:0000256" key="1">
    <source>
        <dbReference type="ARBA" id="ARBA00004477"/>
    </source>
</evidence>
<evidence type="ECO:0000256" key="6">
    <source>
        <dbReference type="ARBA" id="ARBA00023136"/>
    </source>
</evidence>
<organism evidence="11 12">
    <name type="scientific">Clunio marinus</name>
    <dbReference type="NCBI Taxonomy" id="568069"/>
    <lineage>
        <taxon>Eukaryota</taxon>
        <taxon>Metazoa</taxon>
        <taxon>Ecdysozoa</taxon>
        <taxon>Arthropoda</taxon>
        <taxon>Hexapoda</taxon>
        <taxon>Insecta</taxon>
        <taxon>Pterygota</taxon>
        <taxon>Neoptera</taxon>
        <taxon>Endopterygota</taxon>
        <taxon>Diptera</taxon>
        <taxon>Nematocera</taxon>
        <taxon>Chironomoidea</taxon>
        <taxon>Chironomidae</taxon>
        <taxon>Clunio</taxon>
    </lineage>
</organism>
<dbReference type="PANTHER" id="PTHR20955:SF1">
    <property type="entry name" value="PROTEIN JAGUNAL HOMOLOG 1"/>
    <property type="match status" value="1"/>
</dbReference>
<dbReference type="Gene3D" id="1.25.40.10">
    <property type="entry name" value="Tetratricopeptide repeat domain"/>
    <property type="match status" value="1"/>
</dbReference>
<dbReference type="STRING" id="568069.A0A1J1IFI9"/>
<evidence type="ECO:0000256" key="9">
    <source>
        <dbReference type="SAM" id="Phobius"/>
    </source>
</evidence>
<evidence type="ECO:0000256" key="8">
    <source>
        <dbReference type="ARBA" id="ARBA00044559"/>
    </source>
</evidence>
<evidence type="ECO:0000256" key="5">
    <source>
        <dbReference type="ARBA" id="ARBA00022989"/>
    </source>
</evidence>
<dbReference type="InterPro" id="IPR031595">
    <property type="entry name" value="PRORP_C"/>
</dbReference>
<dbReference type="GO" id="GO:0016192">
    <property type="term" value="P:vesicle-mediated transport"/>
    <property type="evidence" value="ECO:0007669"/>
    <property type="project" value="TreeGrafter"/>
</dbReference>
<dbReference type="InterPro" id="IPR011990">
    <property type="entry name" value="TPR-like_helical_dom_sf"/>
</dbReference>
<dbReference type="CDD" id="cd18718">
    <property type="entry name" value="PIN_PRORP"/>
    <property type="match status" value="1"/>
</dbReference>
<dbReference type="Gene3D" id="3.40.50.11980">
    <property type="match status" value="1"/>
</dbReference>
<keyword evidence="6 9" id="KW-0472">Membrane</keyword>
<evidence type="ECO:0000259" key="10">
    <source>
        <dbReference type="Pfam" id="PF16953"/>
    </source>
</evidence>
<name>A0A1J1IFI9_9DIPT</name>
<feature type="transmembrane region" description="Helical" evidence="9">
    <location>
        <begin position="604"/>
        <end position="624"/>
    </location>
</feature>
<dbReference type="AlphaFoldDB" id="A0A1J1IFI9"/>
<feature type="transmembrane region" description="Helical" evidence="9">
    <location>
        <begin position="574"/>
        <end position="592"/>
    </location>
</feature>
<dbReference type="InterPro" id="IPR009787">
    <property type="entry name" value="Jagunal"/>
</dbReference>
<feature type="domain" description="PRORP" evidence="10">
    <location>
        <begin position="281"/>
        <end position="489"/>
    </location>
</feature>
<reference evidence="11 12" key="1">
    <citation type="submission" date="2015-04" db="EMBL/GenBank/DDBJ databases">
        <authorList>
            <person name="Syromyatnikov M.Y."/>
            <person name="Popov V.N."/>
        </authorList>
    </citation>
    <scope>NUCLEOTIDE SEQUENCE [LARGE SCALE GENOMIC DNA]</scope>
</reference>
<dbReference type="GO" id="GO:0005739">
    <property type="term" value="C:mitochondrion"/>
    <property type="evidence" value="ECO:0007669"/>
    <property type="project" value="InterPro"/>
</dbReference>
<keyword evidence="12" id="KW-1185">Reference proteome</keyword>
<evidence type="ECO:0000256" key="7">
    <source>
        <dbReference type="ARBA" id="ARBA00044536"/>
    </source>
</evidence>
<comment type="subcellular location">
    <subcellularLocation>
        <location evidence="1">Endoplasmic reticulum membrane</location>
        <topology evidence="1">Multi-pass membrane protein</topology>
    </subcellularLocation>
</comment>
<keyword evidence="3 9" id="KW-0812">Transmembrane</keyword>
<dbReference type="OrthoDB" id="8914197at2759"/>
<dbReference type="EMBL" id="CVRI01000047">
    <property type="protein sequence ID" value="CRK98522.1"/>
    <property type="molecule type" value="Genomic_DNA"/>
</dbReference>
<evidence type="ECO:0000256" key="4">
    <source>
        <dbReference type="ARBA" id="ARBA00022824"/>
    </source>
</evidence>
<dbReference type="GO" id="GO:0007029">
    <property type="term" value="P:endoplasmic reticulum organization"/>
    <property type="evidence" value="ECO:0007669"/>
    <property type="project" value="InterPro"/>
</dbReference>